<dbReference type="SUPFAM" id="SSF56770">
    <property type="entry name" value="HydA/Nqo6-like"/>
    <property type="match status" value="1"/>
</dbReference>
<dbReference type="OrthoDB" id="9787729at2"/>
<dbReference type="Proteomes" id="UP000299367">
    <property type="component" value="Unassembled WGS sequence"/>
</dbReference>
<evidence type="ECO:0000259" key="2">
    <source>
        <dbReference type="Pfam" id="PF01058"/>
    </source>
</evidence>
<dbReference type="InterPro" id="IPR051349">
    <property type="entry name" value="Hydrogenase_assoc-protein"/>
</dbReference>
<feature type="domain" description="NADH:ubiquinone oxidoreductase-like 20kDa subunit" evidence="2">
    <location>
        <begin position="14"/>
        <end position="162"/>
    </location>
</feature>
<dbReference type="GO" id="GO:0016491">
    <property type="term" value="F:oxidoreductase activity"/>
    <property type="evidence" value="ECO:0007669"/>
    <property type="project" value="UniProtKB-KW"/>
</dbReference>
<dbReference type="RefSeq" id="WP_137906885.1">
    <property type="nucleotide sequence ID" value="NZ_BJCF01000005.1"/>
</dbReference>
<accession>A0A480ADC0</accession>
<dbReference type="PANTHER" id="PTHR42845">
    <property type="entry name" value="COENZYME F420-REDUCING HYDROGENASE, GAMMA SUBUNIT"/>
    <property type="match status" value="1"/>
</dbReference>
<dbReference type="InterPro" id="IPR037024">
    <property type="entry name" value="NiFe_Hase_small_N_sf"/>
</dbReference>
<keyword evidence="1" id="KW-0560">Oxidoreductase</keyword>
<evidence type="ECO:0000313" key="3">
    <source>
        <dbReference type="EMBL" id="GCL41128.1"/>
    </source>
</evidence>
<evidence type="ECO:0000313" key="4">
    <source>
        <dbReference type="Proteomes" id="UP000299367"/>
    </source>
</evidence>
<dbReference type="PANTHER" id="PTHR42845:SF1">
    <property type="entry name" value="HYDROGENASE SMALL SUBUNIT"/>
    <property type="match status" value="1"/>
</dbReference>
<name>A0A480ADC0_9CYAN</name>
<gene>
    <name evidence="3" type="ORF">NIES80_08220</name>
</gene>
<dbReference type="Pfam" id="PF01058">
    <property type="entry name" value="Oxidored_q6"/>
    <property type="match status" value="1"/>
</dbReference>
<proteinExistence type="predicted"/>
<dbReference type="Gene3D" id="3.40.50.700">
    <property type="entry name" value="NADH:ubiquinone oxidoreductase-like, 20kDa subunit"/>
    <property type="match status" value="1"/>
</dbReference>
<comment type="caution">
    <text evidence="3">The sequence shown here is derived from an EMBL/GenBank/DDBJ whole genome shotgun (WGS) entry which is preliminary data.</text>
</comment>
<organism evidence="3 4">
    <name type="scientific">Dolichospermum planctonicum</name>
    <dbReference type="NCBI Taxonomy" id="136072"/>
    <lineage>
        <taxon>Bacteria</taxon>
        <taxon>Bacillati</taxon>
        <taxon>Cyanobacteriota</taxon>
        <taxon>Cyanophyceae</taxon>
        <taxon>Nostocales</taxon>
        <taxon>Aphanizomenonaceae</taxon>
        <taxon>Dolichospermum</taxon>
    </lineage>
</organism>
<dbReference type="GO" id="GO:0051536">
    <property type="term" value="F:iron-sulfur cluster binding"/>
    <property type="evidence" value="ECO:0007669"/>
    <property type="project" value="InterPro"/>
</dbReference>
<sequence length="181" mass="19661">MSKIKLATVWLGGCSGCHMSFLDLDEWLIDLAAQVDIVYSPIADIKEYPENVDLVLVEGAIANEEHLELIYKIRQRTKTIVSFGDCAVTGNVTALRNLAGGAEPALQLAYIQAANIHQQIPNSPGIVPPLLNKVVPVHKVVTVDIYLPGCPPSADRIRAAITPLLKGEKPEIIGREMIKFG</sequence>
<protein>
    <submittedName>
        <fullName evidence="3">NADH ubiquinone oxidoreductase, 20 kDa subunit</fullName>
    </submittedName>
</protein>
<dbReference type="AlphaFoldDB" id="A0A480ADC0"/>
<reference evidence="4" key="1">
    <citation type="submission" date="2019-02" db="EMBL/GenBank/DDBJ databases">
        <title>Draft genome sequence of Dolichospermum planctonicum NIES-80.</title>
        <authorList>
            <person name="Yamaguchi H."/>
            <person name="Suzuki S."/>
            <person name="Kawachi M."/>
        </authorList>
    </citation>
    <scope>NUCLEOTIDE SEQUENCE [LARGE SCALE GENOMIC DNA]</scope>
    <source>
        <strain evidence="4">NIES-80</strain>
    </source>
</reference>
<keyword evidence="3" id="KW-0830">Ubiquinone</keyword>
<dbReference type="EMBL" id="BJCF01000005">
    <property type="protein sequence ID" value="GCL41128.1"/>
    <property type="molecule type" value="Genomic_DNA"/>
</dbReference>
<dbReference type="InterPro" id="IPR006137">
    <property type="entry name" value="NADH_UbQ_OxRdtase-like_20kDa"/>
</dbReference>
<evidence type="ECO:0000256" key="1">
    <source>
        <dbReference type="ARBA" id="ARBA00023002"/>
    </source>
</evidence>